<sequence>MSRYNAAEIEARWQDAWEKAGIFRAERKEGKPKYYVLEMFPYPSGKLHMGHVRNYTMGDVIARYKISTGHNVLHPMGFDAFGMPAENAAMAIGGHPKTWTYNNIDDMVEQMKPLGLSLDWDRMFATCDPEYYGQQQALFLDFLQEGLVYRKNAVVNWDPVDMTVLANEQVEGGRGWRSGAIVERKELTQWFFKISDMADELLGALDGLDNWPAKVKLMQANWIGKSRGLQFGFERVDGGEPIVVYTTRPDTLNGASFVGISPDHPIAKAMEGNPEVDAFLAEARKGGTTEEAIETAEKLGYDTGIKVKHPLTGAELPVWIANFILMDYGTGAIFACPAHDQRDLDFCRKYDLPVIDTFFALGDDTPVGKEAFVPAKTEKVRWVDHFAGLAEATGEEAINATIDFMEGKGLGEGVTKFRLRDWGLSRQRYWGCPIPVVHCETCGVVPEKKENLPVELPDDVSFDQPGNPLDRHPTWRDVACPSCGAPAKRETDTMDTFVDSSWYFARFTAPRAETPTNAADAEYWMNVDQYIGGVEHAILHLLYARFFARAMHICGHLPESAKEPFDALFTQGMVTHAIYKTEGADGRPVYHYPEEVTLKGDTAVLEDGREVDVVPSAKMSKSKNNVVNPLHIIESYGADTARWFVLSDSPPERDVEWTASGAEAAHKHLGRVYRIASEIDAEATGQEADDTALIREMHKAIHDVTMGVESFGFNAAIAKLYGFTNTLAKSNAGGAAKKQAARTLAQLMSPMTPHLAEAVWETLGGEGLCALAPWPVADEAMLVDDEVVMPIQINGKRRAEISVPKDMDKAEVEKLALAHHAVQKVLDGATPKKVIVVPGRIVNVVA</sequence>
<keyword evidence="6 9" id="KW-0648">Protein biosynthesis</keyword>
<evidence type="ECO:0000256" key="1">
    <source>
        <dbReference type="ARBA" id="ARBA00005594"/>
    </source>
</evidence>
<gene>
    <name evidence="9" type="primary">leuS</name>
    <name evidence="15" type="ORF">SAMN05444486_104115</name>
</gene>
<keyword evidence="5 9" id="KW-0067">ATP-binding</keyword>
<evidence type="ECO:0000256" key="7">
    <source>
        <dbReference type="ARBA" id="ARBA00023146"/>
    </source>
</evidence>
<comment type="catalytic activity">
    <reaction evidence="8 9">
        <text>tRNA(Leu) + L-leucine + ATP = L-leucyl-tRNA(Leu) + AMP + diphosphate</text>
        <dbReference type="Rhea" id="RHEA:11688"/>
        <dbReference type="Rhea" id="RHEA-COMP:9613"/>
        <dbReference type="Rhea" id="RHEA-COMP:9622"/>
        <dbReference type="ChEBI" id="CHEBI:30616"/>
        <dbReference type="ChEBI" id="CHEBI:33019"/>
        <dbReference type="ChEBI" id="CHEBI:57427"/>
        <dbReference type="ChEBI" id="CHEBI:78442"/>
        <dbReference type="ChEBI" id="CHEBI:78494"/>
        <dbReference type="ChEBI" id="CHEBI:456215"/>
        <dbReference type="EC" id="6.1.1.4"/>
    </reaction>
</comment>
<dbReference type="CDD" id="cd07958">
    <property type="entry name" value="Anticodon_Ia_Leu_BEm"/>
    <property type="match status" value="1"/>
</dbReference>
<evidence type="ECO:0000313" key="16">
    <source>
        <dbReference type="Proteomes" id="UP000199026"/>
    </source>
</evidence>
<dbReference type="InterPro" id="IPR025709">
    <property type="entry name" value="Leu_tRNA-synth_edit"/>
</dbReference>
<keyword evidence="7 9" id="KW-0030">Aminoacyl-tRNA synthetase</keyword>
<dbReference type="SUPFAM" id="SSF47323">
    <property type="entry name" value="Anticodon-binding domain of a subclass of class I aminoacyl-tRNA synthetases"/>
    <property type="match status" value="1"/>
</dbReference>
<evidence type="ECO:0000259" key="11">
    <source>
        <dbReference type="Pfam" id="PF00133"/>
    </source>
</evidence>
<feature type="domain" description="Aminoacyl-tRNA synthetase class Ia" evidence="11">
    <location>
        <begin position="618"/>
        <end position="657"/>
    </location>
</feature>
<dbReference type="GO" id="GO:0004823">
    <property type="term" value="F:leucine-tRNA ligase activity"/>
    <property type="evidence" value="ECO:0007669"/>
    <property type="project" value="UniProtKB-UniRule"/>
</dbReference>
<evidence type="ECO:0000259" key="12">
    <source>
        <dbReference type="Pfam" id="PF08264"/>
    </source>
</evidence>
<evidence type="ECO:0000259" key="14">
    <source>
        <dbReference type="Pfam" id="PF13603"/>
    </source>
</evidence>
<dbReference type="GO" id="GO:0006429">
    <property type="term" value="P:leucyl-tRNA aminoacylation"/>
    <property type="evidence" value="ECO:0007669"/>
    <property type="project" value="UniProtKB-UniRule"/>
</dbReference>
<dbReference type="Gene3D" id="3.10.20.590">
    <property type="match status" value="1"/>
</dbReference>
<dbReference type="SUPFAM" id="SSF50677">
    <property type="entry name" value="ValRS/IleRS/LeuRS editing domain"/>
    <property type="match status" value="1"/>
</dbReference>
<dbReference type="PROSITE" id="PS00178">
    <property type="entry name" value="AA_TRNA_LIGASE_I"/>
    <property type="match status" value="1"/>
</dbReference>
<keyword evidence="2 9" id="KW-0963">Cytoplasm</keyword>
<keyword evidence="3 9" id="KW-0436">Ligase</keyword>
<dbReference type="InterPro" id="IPR002302">
    <property type="entry name" value="Leu-tRNA-ligase"/>
</dbReference>
<dbReference type="InterPro" id="IPR013155">
    <property type="entry name" value="M/V/L/I-tRNA-synth_anticd-bd"/>
</dbReference>
<dbReference type="InterPro" id="IPR009008">
    <property type="entry name" value="Val/Leu/Ile-tRNA-synth_edit"/>
</dbReference>
<dbReference type="FunFam" id="1.10.730.10:FF:000002">
    <property type="entry name" value="Leucine--tRNA ligase"/>
    <property type="match status" value="1"/>
</dbReference>
<dbReference type="FunFam" id="3.10.20.590:FF:000001">
    <property type="entry name" value="Leucine--tRNA ligase"/>
    <property type="match status" value="1"/>
</dbReference>
<evidence type="ECO:0000313" key="15">
    <source>
        <dbReference type="EMBL" id="SDY82615.1"/>
    </source>
</evidence>
<dbReference type="Gene3D" id="3.90.740.10">
    <property type="entry name" value="Valyl/Leucyl/Isoleucyl-tRNA synthetase, editing domain"/>
    <property type="match status" value="1"/>
</dbReference>
<evidence type="ECO:0000256" key="2">
    <source>
        <dbReference type="ARBA" id="ARBA00022490"/>
    </source>
</evidence>
<dbReference type="Pfam" id="PF09334">
    <property type="entry name" value="tRNA-synt_1g"/>
    <property type="match status" value="1"/>
</dbReference>
<feature type="domain" description="Methionyl/Valyl/Leucyl/Isoleucyl-tRNA synthetase anticodon-binding" evidence="12">
    <location>
        <begin position="690"/>
        <end position="810"/>
    </location>
</feature>
<dbReference type="Gene3D" id="3.40.50.620">
    <property type="entry name" value="HUPs"/>
    <property type="match status" value="2"/>
</dbReference>
<feature type="domain" description="Methionyl/Leucyl tRNA synthetase" evidence="13">
    <location>
        <begin position="36"/>
        <end position="172"/>
    </location>
</feature>
<dbReference type="GO" id="GO:0005524">
    <property type="term" value="F:ATP binding"/>
    <property type="evidence" value="ECO:0007669"/>
    <property type="project" value="UniProtKB-UniRule"/>
</dbReference>
<reference evidence="15 16" key="1">
    <citation type="submission" date="2016-10" db="EMBL/GenBank/DDBJ databases">
        <authorList>
            <person name="de Groot N.N."/>
        </authorList>
    </citation>
    <scope>NUCLEOTIDE SEQUENCE [LARGE SCALE GENOMIC DNA]</scope>
    <source>
        <strain evidence="15 16">DSM 24677</strain>
    </source>
</reference>
<comment type="similarity">
    <text evidence="1 9 10">Belongs to the class-I aminoacyl-tRNA synthetase family.</text>
</comment>
<dbReference type="Proteomes" id="UP000199026">
    <property type="component" value="Unassembled WGS sequence"/>
</dbReference>
<dbReference type="STRING" id="576131.SAMN05444486_104115"/>
<keyword evidence="16" id="KW-1185">Reference proteome</keyword>
<dbReference type="AlphaFoldDB" id="A0A1H3N2D5"/>
<dbReference type="GO" id="GO:0002161">
    <property type="term" value="F:aminoacyl-tRNA deacylase activity"/>
    <property type="evidence" value="ECO:0007669"/>
    <property type="project" value="InterPro"/>
</dbReference>
<accession>A0A1H3N2D5</accession>
<dbReference type="EMBL" id="FNPR01000004">
    <property type="protein sequence ID" value="SDY82615.1"/>
    <property type="molecule type" value="Genomic_DNA"/>
</dbReference>
<name>A0A1H3N2D5_9RHOB</name>
<dbReference type="OrthoDB" id="9810365at2"/>
<dbReference type="InterPro" id="IPR015413">
    <property type="entry name" value="Methionyl/Leucyl_tRNA_Synth"/>
</dbReference>
<dbReference type="CDD" id="cd00812">
    <property type="entry name" value="LeuRS_core"/>
    <property type="match status" value="1"/>
</dbReference>
<feature type="domain" description="Aminoacyl-tRNA synthetase class Ia" evidence="11">
    <location>
        <begin position="420"/>
        <end position="576"/>
    </location>
</feature>
<comment type="subcellular location">
    <subcellularLocation>
        <location evidence="9">Cytoplasm</location>
    </subcellularLocation>
</comment>
<evidence type="ECO:0000256" key="9">
    <source>
        <dbReference type="HAMAP-Rule" id="MF_00049"/>
    </source>
</evidence>
<dbReference type="GO" id="GO:0005829">
    <property type="term" value="C:cytosol"/>
    <property type="evidence" value="ECO:0007669"/>
    <property type="project" value="TreeGrafter"/>
</dbReference>
<protein>
    <recommendedName>
        <fullName evidence="9">Leucine--tRNA ligase</fullName>
        <ecNumber evidence="9">6.1.1.4</ecNumber>
    </recommendedName>
    <alternativeName>
        <fullName evidence="9">Leucyl-tRNA synthetase</fullName>
        <shortName evidence="9">LeuRS</shortName>
    </alternativeName>
</protein>
<evidence type="ECO:0000256" key="3">
    <source>
        <dbReference type="ARBA" id="ARBA00022598"/>
    </source>
</evidence>
<dbReference type="EC" id="6.1.1.4" evidence="9"/>
<evidence type="ECO:0000256" key="4">
    <source>
        <dbReference type="ARBA" id="ARBA00022741"/>
    </source>
</evidence>
<dbReference type="PANTHER" id="PTHR43740:SF2">
    <property type="entry name" value="LEUCINE--TRNA LIGASE, MITOCHONDRIAL"/>
    <property type="match status" value="1"/>
</dbReference>
<dbReference type="Pfam" id="PF13603">
    <property type="entry name" value="tRNA-synt_1_2"/>
    <property type="match status" value="1"/>
</dbReference>
<dbReference type="RefSeq" id="WP_089894042.1">
    <property type="nucleotide sequence ID" value="NZ_CALJFH010000005.1"/>
</dbReference>
<dbReference type="Pfam" id="PF08264">
    <property type="entry name" value="Anticodon_1"/>
    <property type="match status" value="1"/>
</dbReference>
<dbReference type="InterPro" id="IPR014729">
    <property type="entry name" value="Rossmann-like_a/b/a_fold"/>
</dbReference>
<feature type="short sequence motif" description="'KMSKS' region" evidence="9">
    <location>
        <begin position="618"/>
        <end position="622"/>
    </location>
</feature>
<evidence type="ECO:0000256" key="10">
    <source>
        <dbReference type="RuleBase" id="RU363035"/>
    </source>
</evidence>
<dbReference type="PRINTS" id="PR00985">
    <property type="entry name" value="TRNASYNTHLEU"/>
</dbReference>
<proteinExistence type="inferred from homology"/>
<dbReference type="InterPro" id="IPR002300">
    <property type="entry name" value="aa-tRNA-synth_Ia"/>
</dbReference>
<feature type="binding site" evidence="9">
    <location>
        <position position="621"/>
    </location>
    <ligand>
        <name>ATP</name>
        <dbReference type="ChEBI" id="CHEBI:30616"/>
    </ligand>
</feature>
<dbReference type="NCBIfam" id="TIGR00396">
    <property type="entry name" value="leuS_bact"/>
    <property type="match status" value="1"/>
</dbReference>
<evidence type="ECO:0000259" key="13">
    <source>
        <dbReference type="Pfam" id="PF09334"/>
    </source>
</evidence>
<evidence type="ECO:0000256" key="8">
    <source>
        <dbReference type="ARBA" id="ARBA00047469"/>
    </source>
</evidence>
<dbReference type="InterPro" id="IPR009080">
    <property type="entry name" value="tRNAsynth_Ia_anticodon-bd"/>
</dbReference>
<dbReference type="Gene3D" id="2.20.28.290">
    <property type="match status" value="1"/>
</dbReference>
<evidence type="ECO:0000256" key="6">
    <source>
        <dbReference type="ARBA" id="ARBA00022917"/>
    </source>
</evidence>
<dbReference type="SUPFAM" id="SSF52374">
    <property type="entry name" value="Nucleotidylyl transferase"/>
    <property type="match status" value="1"/>
</dbReference>
<dbReference type="GeneID" id="78125755"/>
<dbReference type="InterPro" id="IPR001412">
    <property type="entry name" value="aa-tRNA-synth_I_CS"/>
</dbReference>
<organism evidence="15 16">
    <name type="scientific">Lentibacter algarum</name>
    <dbReference type="NCBI Taxonomy" id="576131"/>
    <lineage>
        <taxon>Bacteria</taxon>
        <taxon>Pseudomonadati</taxon>
        <taxon>Pseudomonadota</taxon>
        <taxon>Alphaproteobacteria</taxon>
        <taxon>Rhodobacterales</taxon>
        <taxon>Roseobacteraceae</taxon>
        <taxon>Lentibacter</taxon>
    </lineage>
</organism>
<dbReference type="HAMAP" id="MF_00049_B">
    <property type="entry name" value="Leu_tRNA_synth_B"/>
    <property type="match status" value="1"/>
</dbReference>
<dbReference type="PANTHER" id="PTHR43740">
    <property type="entry name" value="LEUCYL-TRNA SYNTHETASE"/>
    <property type="match status" value="1"/>
</dbReference>
<dbReference type="Gene3D" id="1.10.730.10">
    <property type="entry name" value="Isoleucyl-tRNA Synthetase, Domain 1"/>
    <property type="match status" value="1"/>
</dbReference>
<evidence type="ECO:0000256" key="5">
    <source>
        <dbReference type="ARBA" id="ARBA00022840"/>
    </source>
</evidence>
<feature type="short sequence motif" description="'HIGH' region" evidence="9">
    <location>
        <begin position="41"/>
        <end position="51"/>
    </location>
</feature>
<feature type="domain" description="Leucyl-tRNA synthetase editing" evidence="14">
    <location>
        <begin position="221"/>
        <end position="365"/>
    </location>
</feature>
<dbReference type="Pfam" id="PF00133">
    <property type="entry name" value="tRNA-synt_1"/>
    <property type="match status" value="2"/>
</dbReference>
<keyword evidence="4 9" id="KW-0547">Nucleotide-binding</keyword>
<dbReference type="FunFam" id="3.40.50.620:FF:000003">
    <property type="entry name" value="Leucine--tRNA ligase"/>
    <property type="match status" value="1"/>
</dbReference>